<feature type="compositionally biased region" description="Polar residues" evidence="1">
    <location>
        <begin position="142"/>
        <end position="151"/>
    </location>
</feature>
<dbReference type="Gramene" id="TVU30768">
    <property type="protein sequence ID" value="TVU30768"/>
    <property type="gene ID" value="EJB05_22406"/>
</dbReference>
<feature type="region of interest" description="Disordered" evidence="1">
    <location>
        <begin position="36"/>
        <end position="80"/>
    </location>
</feature>
<evidence type="ECO:0000313" key="3">
    <source>
        <dbReference type="Proteomes" id="UP000324897"/>
    </source>
</evidence>
<comment type="caution">
    <text evidence="2">The sequence shown here is derived from an EMBL/GenBank/DDBJ whole genome shotgun (WGS) entry which is preliminary data.</text>
</comment>
<dbReference type="EMBL" id="RWGY01000011">
    <property type="protein sequence ID" value="TVU30768.1"/>
    <property type="molecule type" value="Genomic_DNA"/>
</dbReference>
<organism evidence="2 3">
    <name type="scientific">Eragrostis curvula</name>
    <name type="common">weeping love grass</name>
    <dbReference type="NCBI Taxonomy" id="38414"/>
    <lineage>
        <taxon>Eukaryota</taxon>
        <taxon>Viridiplantae</taxon>
        <taxon>Streptophyta</taxon>
        <taxon>Embryophyta</taxon>
        <taxon>Tracheophyta</taxon>
        <taxon>Spermatophyta</taxon>
        <taxon>Magnoliopsida</taxon>
        <taxon>Liliopsida</taxon>
        <taxon>Poales</taxon>
        <taxon>Poaceae</taxon>
        <taxon>PACMAD clade</taxon>
        <taxon>Chloridoideae</taxon>
        <taxon>Eragrostideae</taxon>
        <taxon>Eragrostidinae</taxon>
        <taxon>Eragrostis</taxon>
    </lineage>
</organism>
<gene>
    <name evidence="2" type="ORF">EJB05_22406</name>
</gene>
<feature type="compositionally biased region" description="Basic residues" evidence="1">
    <location>
        <begin position="45"/>
        <end position="55"/>
    </location>
</feature>
<keyword evidence="3" id="KW-1185">Reference proteome</keyword>
<evidence type="ECO:0000313" key="2">
    <source>
        <dbReference type="EMBL" id="TVU30768.1"/>
    </source>
</evidence>
<feature type="non-terminal residue" evidence="2">
    <location>
        <position position="1"/>
    </location>
</feature>
<feature type="region of interest" description="Disordered" evidence="1">
    <location>
        <begin position="122"/>
        <end position="151"/>
    </location>
</feature>
<proteinExistence type="predicted"/>
<protein>
    <submittedName>
        <fullName evidence="2">Uncharacterized protein</fullName>
    </submittedName>
</protein>
<dbReference type="AlphaFoldDB" id="A0A5J9V5I2"/>
<evidence type="ECO:0000256" key="1">
    <source>
        <dbReference type="SAM" id="MobiDB-lite"/>
    </source>
</evidence>
<name>A0A5J9V5I2_9POAL</name>
<dbReference type="Proteomes" id="UP000324897">
    <property type="component" value="Chromosome 1"/>
</dbReference>
<accession>A0A5J9V5I2</accession>
<reference evidence="2 3" key="1">
    <citation type="journal article" date="2019" name="Sci. Rep.">
        <title>A high-quality genome of Eragrostis curvula grass provides insights into Poaceae evolution and supports new strategies to enhance forage quality.</title>
        <authorList>
            <person name="Carballo J."/>
            <person name="Santos B.A.C.M."/>
            <person name="Zappacosta D."/>
            <person name="Garbus I."/>
            <person name="Selva J.P."/>
            <person name="Gallo C.A."/>
            <person name="Diaz A."/>
            <person name="Albertini E."/>
            <person name="Caccamo M."/>
            <person name="Echenique V."/>
        </authorList>
    </citation>
    <scope>NUCLEOTIDE SEQUENCE [LARGE SCALE GENOMIC DNA]</scope>
    <source>
        <strain evidence="3">cv. Victoria</strain>
        <tissue evidence="2">Leaf</tissue>
    </source>
</reference>
<sequence length="237" mass="25273">MSATSGIGIPSTSCTLASWIANVATLPTYLSISSWSSSGDDAVMRRRRPSTHHPMRQCASPAVATMRQARRGHGSPPSATVLRRSTKLSWAVRTFTCRLAFAGVYASSSAVPSYDGAKLERNSERSWTGGRVHHATVKPPQANDTSCTDSATSSPYGSWTFRSDELTTEKFRLARATPVGGLPDHELCALCTSGRPELGFLAMRPASGKKLFSKEGRPVSKDVTTALKSPPVVCGLG</sequence>